<keyword evidence="2" id="KW-1185">Reference proteome</keyword>
<gene>
    <name evidence="1" type="ORF">L207DRAFT_589658</name>
</gene>
<evidence type="ECO:0000313" key="2">
    <source>
        <dbReference type="Proteomes" id="UP000235786"/>
    </source>
</evidence>
<proteinExistence type="predicted"/>
<organism evidence="1 2">
    <name type="scientific">Hyaloscypha variabilis (strain UAMH 11265 / GT02V1 / F)</name>
    <name type="common">Meliniomyces variabilis</name>
    <dbReference type="NCBI Taxonomy" id="1149755"/>
    <lineage>
        <taxon>Eukaryota</taxon>
        <taxon>Fungi</taxon>
        <taxon>Dikarya</taxon>
        <taxon>Ascomycota</taxon>
        <taxon>Pezizomycotina</taxon>
        <taxon>Leotiomycetes</taxon>
        <taxon>Helotiales</taxon>
        <taxon>Hyaloscyphaceae</taxon>
        <taxon>Hyaloscypha</taxon>
        <taxon>Hyaloscypha variabilis</taxon>
    </lineage>
</organism>
<evidence type="ECO:0000313" key="1">
    <source>
        <dbReference type="EMBL" id="PMD33293.1"/>
    </source>
</evidence>
<name>A0A2J6R462_HYAVF</name>
<accession>A0A2J6R462</accession>
<protein>
    <submittedName>
        <fullName evidence="1">Uncharacterized protein</fullName>
    </submittedName>
</protein>
<dbReference type="AlphaFoldDB" id="A0A2J6R462"/>
<sequence length="171" mass="18858">MASKAASTEYSIEEDEGVTKVIDFALQKGDSFEGGREGGRERERVDIAEGSQGCCEIAIRSTLDINLLNSSPAPSPAQHWEQAPFYTENFVPPVVAGPDPSEAFLVCIVSFNLLDFISCWCGNTILDGPLRVCFVENYQRDVVDGTKGDDLKLVQKEFKGIWTSRGTRMEK</sequence>
<dbReference type="Proteomes" id="UP000235786">
    <property type="component" value="Unassembled WGS sequence"/>
</dbReference>
<reference evidence="1 2" key="1">
    <citation type="submission" date="2016-04" db="EMBL/GenBank/DDBJ databases">
        <title>A degradative enzymes factory behind the ericoid mycorrhizal symbiosis.</title>
        <authorList>
            <consortium name="DOE Joint Genome Institute"/>
            <person name="Martino E."/>
            <person name="Morin E."/>
            <person name="Grelet G."/>
            <person name="Kuo A."/>
            <person name="Kohler A."/>
            <person name="Daghino S."/>
            <person name="Barry K."/>
            <person name="Choi C."/>
            <person name="Cichocki N."/>
            <person name="Clum A."/>
            <person name="Copeland A."/>
            <person name="Hainaut M."/>
            <person name="Haridas S."/>
            <person name="Labutti K."/>
            <person name="Lindquist E."/>
            <person name="Lipzen A."/>
            <person name="Khouja H.-R."/>
            <person name="Murat C."/>
            <person name="Ohm R."/>
            <person name="Olson A."/>
            <person name="Spatafora J."/>
            <person name="Veneault-Fourrey C."/>
            <person name="Henrissat B."/>
            <person name="Grigoriev I."/>
            <person name="Martin F."/>
            <person name="Perotto S."/>
        </authorList>
    </citation>
    <scope>NUCLEOTIDE SEQUENCE [LARGE SCALE GENOMIC DNA]</scope>
    <source>
        <strain evidence="1 2">F</strain>
    </source>
</reference>
<dbReference type="OrthoDB" id="10640328at2759"/>
<dbReference type="EMBL" id="KZ613956">
    <property type="protein sequence ID" value="PMD33293.1"/>
    <property type="molecule type" value="Genomic_DNA"/>
</dbReference>